<gene>
    <name evidence="1" type="ORF">PT015_11715</name>
</gene>
<keyword evidence="2" id="KW-1185">Reference proteome</keyword>
<reference evidence="1 2" key="1">
    <citation type="journal article" date="2023" name="Microbiol. Resour. Announc.">
        <title>Complete Genome Sequence of Mycobacterium wuenschmanii, a novel Nontuberculous Mycobacterium Isolated from a captive population of Amazon Milk Frogs.</title>
        <authorList>
            <person name="Hicks J."/>
            <person name="Zeineldin M."/>
            <person name="Ward H."/>
            <person name="Wuenschmann A."/>
            <person name="Camp P."/>
            <person name="Farrell D."/>
            <person name="Lehman K."/>
            <person name="Thacker T."/>
            <person name="Cuthbert E."/>
        </authorList>
    </citation>
    <scope>NUCLEOTIDE SEQUENCE [LARGE SCALE GENOMIC DNA]</scope>
    <source>
        <strain evidence="1 2">Wuenschmanii</strain>
    </source>
</reference>
<protein>
    <submittedName>
        <fullName evidence="1">PH domain-containing protein</fullName>
    </submittedName>
</protein>
<sequence length="127" mass="14341">MDFAMRYDRWYLPLATVVGLGPKRTMIRVTDDALQVRHGWAFRLDVPLTKIASVRAIDRRPFSWGVHPSGDVWLVNGSRDGIVEIALAPAVTSKSVRLQSNSWGEVRTLCLSLVDPEDFVTVLRTYI</sequence>
<accession>A0ABY8W3T7</accession>
<dbReference type="RefSeq" id="WP_285190779.1">
    <property type="nucleotide sequence ID" value="NZ_CP126981.1"/>
</dbReference>
<evidence type="ECO:0000313" key="1">
    <source>
        <dbReference type="EMBL" id="WIM90026.1"/>
    </source>
</evidence>
<dbReference type="Proteomes" id="UP001236585">
    <property type="component" value="Chromosome"/>
</dbReference>
<name>A0ABY8W3T7_9MYCO</name>
<organism evidence="1 2">
    <name type="scientific">Candidatus Mycobacterium wuenschmannii</name>
    <dbReference type="NCBI Taxonomy" id="3027808"/>
    <lineage>
        <taxon>Bacteria</taxon>
        <taxon>Bacillati</taxon>
        <taxon>Actinomycetota</taxon>
        <taxon>Actinomycetes</taxon>
        <taxon>Mycobacteriales</taxon>
        <taxon>Mycobacteriaceae</taxon>
        <taxon>Mycobacterium</taxon>
    </lineage>
</organism>
<dbReference type="EMBL" id="CP126981">
    <property type="protein sequence ID" value="WIM90026.1"/>
    <property type="molecule type" value="Genomic_DNA"/>
</dbReference>
<evidence type="ECO:0000313" key="2">
    <source>
        <dbReference type="Proteomes" id="UP001236585"/>
    </source>
</evidence>
<proteinExistence type="predicted"/>